<evidence type="ECO:0000259" key="1">
    <source>
        <dbReference type="SMART" id="SM01008"/>
    </source>
</evidence>
<evidence type="ECO:0000313" key="3">
    <source>
        <dbReference type="Proteomes" id="UP000182762"/>
    </source>
</evidence>
<dbReference type="PANTHER" id="PTHR11908:SF157">
    <property type="entry name" value="XANTHINE DEHYDROGENASE SUBUNIT D-RELATED"/>
    <property type="match status" value="1"/>
</dbReference>
<dbReference type="RefSeq" id="WP_061805150.1">
    <property type="nucleotide sequence ID" value="NZ_FOXX01000003.1"/>
</dbReference>
<dbReference type="InterPro" id="IPR046867">
    <property type="entry name" value="AldOxase/xan_DH_MoCoBD2"/>
</dbReference>
<dbReference type="NCBIfam" id="TIGR03196">
    <property type="entry name" value="pucD"/>
    <property type="match status" value="1"/>
</dbReference>
<organism evidence="2 3">
    <name type="scientific">Priestia endophytica DSM 13796</name>
    <dbReference type="NCBI Taxonomy" id="1121089"/>
    <lineage>
        <taxon>Bacteria</taxon>
        <taxon>Bacillati</taxon>
        <taxon>Bacillota</taxon>
        <taxon>Bacilli</taxon>
        <taxon>Bacillales</taxon>
        <taxon>Bacillaceae</taxon>
        <taxon>Priestia</taxon>
    </lineage>
</organism>
<accession>A0A1I5YWW8</accession>
<dbReference type="PANTHER" id="PTHR11908">
    <property type="entry name" value="XANTHINE DEHYDROGENASE"/>
    <property type="match status" value="1"/>
</dbReference>
<dbReference type="EMBL" id="FOXX01000003">
    <property type="protein sequence ID" value="SFQ48719.1"/>
    <property type="molecule type" value="Genomic_DNA"/>
</dbReference>
<dbReference type="Gene3D" id="3.90.1170.50">
    <property type="entry name" value="Aldehyde oxidase/xanthine dehydrogenase, a/b hammerhead"/>
    <property type="match status" value="1"/>
</dbReference>
<dbReference type="SUPFAM" id="SSF54665">
    <property type="entry name" value="CO dehydrogenase molybdoprotein N-domain-like"/>
    <property type="match status" value="1"/>
</dbReference>
<name>A0A1I5YWW8_9BACI</name>
<dbReference type="Pfam" id="PF01315">
    <property type="entry name" value="Ald_Xan_dh_C"/>
    <property type="match status" value="1"/>
</dbReference>
<dbReference type="InterPro" id="IPR008274">
    <property type="entry name" value="AldOxase/xan_DH_MoCoBD1"/>
</dbReference>
<reference evidence="2 3" key="1">
    <citation type="submission" date="2016-10" db="EMBL/GenBank/DDBJ databases">
        <authorList>
            <person name="Varghese N."/>
            <person name="Submissions S."/>
        </authorList>
    </citation>
    <scope>NUCLEOTIDE SEQUENCE [LARGE SCALE GENOMIC DNA]</scope>
    <source>
        <strain evidence="2 3">DSM 13796</strain>
    </source>
</reference>
<dbReference type="Proteomes" id="UP000182762">
    <property type="component" value="Unassembled WGS sequence"/>
</dbReference>
<dbReference type="Gene3D" id="3.30.365.10">
    <property type="entry name" value="Aldehyde oxidase/xanthine dehydrogenase, molybdopterin binding domain"/>
    <property type="match status" value="4"/>
</dbReference>
<dbReference type="Pfam" id="PF02738">
    <property type="entry name" value="MoCoBD_1"/>
    <property type="match status" value="1"/>
</dbReference>
<comment type="caution">
    <text evidence="2">The sequence shown here is derived from an EMBL/GenBank/DDBJ whole genome shotgun (WGS) entry which is preliminary data.</text>
</comment>
<dbReference type="InterPro" id="IPR016208">
    <property type="entry name" value="Ald_Oxase/xanthine_DH-like"/>
</dbReference>
<proteinExistence type="predicted"/>
<keyword evidence="3" id="KW-1185">Reference proteome</keyword>
<dbReference type="InterPro" id="IPR000674">
    <property type="entry name" value="Ald_Oxase/Xan_DH_a/b"/>
</dbReference>
<dbReference type="InterPro" id="IPR037165">
    <property type="entry name" value="AldOxase/xan_DH_Mopterin-bd_sf"/>
</dbReference>
<feature type="domain" description="Aldehyde oxidase/xanthine dehydrogenase a/b hammerhead" evidence="1">
    <location>
        <begin position="18"/>
        <end position="124"/>
    </location>
</feature>
<sequence length="750" mass="81882">MNETIKDRVRPDGKEKVTGELKYLTDLTFPNMLYGKVLRSKYPHANIISICTKKAEELAGVKAVVTSKDVKGMNRFGIVFPDQPVFCEERVRYIGDAIAAVAAESERIAEQALELIEVYYEELPIISSPEQALEKSAVKLHPNGNVLYQAQYEKGDVEEGFANCDVIIEETYKLPRQAHLYMETEGGVVVPEEDGKITVYMGTQHGYKDRFQLARILAIPEQDIRVVSSPMGGSFGGKDELNVQQYGAILALKTQQPVKIHQTRRESIRSSIKRHPMKIRMKTGATRKGKVLAQETNIIADTGAYATLGPAVLDFAVEHAIGPYLIPHVKTKGVSVFTNNGVAGEFRGFGGNQITFALEGQMDRLAEELKLEPLQIRAQNLRETFDPGPLGQKIAPTDGARDVLCAIGESPILQKDRRRKEGKLIGVGTAITMHGGGLGFGRLDAAGGRLSLTKDGEIEISFGFEECGQGLLSVIENITTEELGCAPEDLKIVIGDTKYVPSSGSSTASRGTSMVWQAIQRMKGEFKAQLLQGVSQFLNLPTDLLLLGAGGVWYKQGECEHSLCLTYKEVAERVFSPRLPRVETHFHFPTTPDAVVGGHFLYAFGAVAVEVEVDVITGMVKVSKMDHAIAAGPVISERGYQGQIEGGAAMALGYTLMEDSHICSGLYTRDNIDTYLIPSISDVPLQMNISKIETLYKEDSYGPRGVGEIGTIAVAPAIAAAVYDAIKCFVNKLPLQPENILDQLEEGVKK</sequence>
<protein>
    <submittedName>
        <fullName evidence="2">Xanthine dehydrogenase, molybdenum binding subunit apoprotein</fullName>
    </submittedName>
</protein>
<dbReference type="InterPro" id="IPR036856">
    <property type="entry name" value="Ald_Oxase/Xan_DH_a/b_sf"/>
</dbReference>
<dbReference type="Pfam" id="PF20256">
    <property type="entry name" value="MoCoBD_2"/>
    <property type="match status" value="1"/>
</dbReference>
<dbReference type="InterPro" id="IPR017609">
    <property type="entry name" value="Xanthine_dehydrogenase_dsu"/>
</dbReference>
<dbReference type="SMART" id="SM01008">
    <property type="entry name" value="Ald_Xan_dh_C"/>
    <property type="match status" value="1"/>
</dbReference>
<dbReference type="GeneID" id="93710330"/>
<gene>
    <name evidence="2" type="ORF">SAMN02745910_01631</name>
</gene>
<evidence type="ECO:0000313" key="2">
    <source>
        <dbReference type="EMBL" id="SFQ48719.1"/>
    </source>
</evidence>
<dbReference type="SUPFAM" id="SSF56003">
    <property type="entry name" value="Molybdenum cofactor-binding domain"/>
    <property type="match status" value="1"/>
</dbReference>